<gene>
    <name evidence="1" type="ORF">E6Q69_04975</name>
</gene>
<evidence type="ECO:0008006" key="3">
    <source>
        <dbReference type="Google" id="ProtNLM"/>
    </source>
</evidence>
<dbReference type="PROSITE" id="PS51257">
    <property type="entry name" value="PROKAR_LIPOPROTEIN"/>
    <property type="match status" value="1"/>
</dbReference>
<accession>A0A5C7WBK2</accession>
<dbReference type="EMBL" id="SSFO01000083">
    <property type="protein sequence ID" value="TXI34025.1"/>
    <property type="molecule type" value="Genomic_DNA"/>
</dbReference>
<protein>
    <recommendedName>
        <fullName evidence="3">Lipoprotein</fullName>
    </recommendedName>
</protein>
<organism evidence="1 2">
    <name type="scientific">Aquipseudomonas alcaligenes</name>
    <name type="common">Pseudomonas alcaligenes</name>
    <dbReference type="NCBI Taxonomy" id="43263"/>
    <lineage>
        <taxon>Bacteria</taxon>
        <taxon>Pseudomonadati</taxon>
        <taxon>Pseudomonadota</taxon>
        <taxon>Gammaproteobacteria</taxon>
        <taxon>Pseudomonadales</taxon>
        <taxon>Pseudomonadaceae</taxon>
        <taxon>Aquipseudomonas</taxon>
    </lineage>
</organism>
<sequence>MKNVIFALITLAALAGCDSSEESPRVSLLCDETGAYGIHPDGFPGPWVMTKSGPMIADPAGKVTGEPIPCSEAEKMLNVEATAWPTISYEARTIEAEKCFPESDTECVGIDYEKLTGGDTKSMAYSKELGAAMIAAGCDAKVQPTSTVSADGSVSHVYDASTEDLHHCQYISEMSASGCVQAGNCQGYEHWTQANPAISSALPREAFLSALEARKAASHPKDN</sequence>
<comment type="caution">
    <text evidence="1">The sequence shown here is derived from an EMBL/GenBank/DDBJ whole genome shotgun (WGS) entry which is preliminary data.</text>
</comment>
<evidence type="ECO:0000313" key="2">
    <source>
        <dbReference type="Proteomes" id="UP000321110"/>
    </source>
</evidence>
<dbReference type="Proteomes" id="UP000321110">
    <property type="component" value="Unassembled WGS sequence"/>
</dbReference>
<proteinExistence type="predicted"/>
<name>A0A5C7WBK2_AQUAC</name>
<reference evidence="1 2" key="1">
    <citation type="submission" date="2018-09" db="EMBL/GenBank/DDBJ databases">
        <title>Metagenome Assembled Genomes from an Advanced Water Purification Facility.</title>
        <authorList>
            <person name="Stamps B.W."/>
            <person name="Spear J.R."/>
        </authorList>
    </citation>
    <scope>NUCLEOTIDE SEQUENCE [LARGE SCALE GENOMIC DNA]</scope>
    <source>
        <strain evidence="1">Bin_52_1</strain>
    </source>
</reference>
<evidence type="ECO:0000313" key="1">
    <source>
        <dbReference type="EMBL" id="TXI34025.1"/>
    </source>
</evidence>
<dbReference type="AlphaFoldDB" id="A0A5C7WBK2"/>